<dbReference type="OrthoDB" id="114727at2759"/>
<dbReference type="PhylomeDB" id="E2BDG8"/>
<feature type="domain" description="EF-hand" evidence="5">
    <location>
        <begin position="103"/>
        <end position="138"/>
    </location>
</feature>
<sequence length="194" mass="22361">MGNWGSSGSVLSRQAVDEYVELTYLCKNEVRRIYKLLSDLEPEQLKQNLHYRFPAEQIDKVLPQIRCNPFRDSIYRVFSSQRDGCLSFEDTLDLCSAFSANCPRGIRAAWAFEIFDFDGDNEISLNDLIETVQRLTGTDERGQDRIDPQHAQDIARMILREMDLVGSGSIVLQEFVHMISKMPDFAHTFQFKVL</sequence>
<keyword evidence="2" id="KW-0677">Repeat</keyword>
<gene>
    <name evidence="6" type="ORF">EAI_15365</name>
</gene>
<dbReference type="OMA" id="ILPQIRC"/>
<evidence type="ECO:0000313" key="7">
    <source>
        <dbReference type="Proteomes" id="UP000008237"/>
    </source>
</evidence>
<evidence type="ECO:0000313" key="6">
    <source>
        <dbReference type="EMBL" id="EFN86280.1"/>
    </source>
</evidence>
<dbReference type="InterPro" id="IPR011992">
    <property type="entry name" value="EF-hand-dom_pair"/>
</dbReference>
<dbReference type="SUPFAM" id="SSF47473">
    <property type="entry name" value="EF-hand"/>
    <property type="match status" value="1"/>
</dbReference>
<keyword evidence="6" id="KW-0401">Integrin</keyword>
<dbReference type="PANTHER" id="PTHR45791">
    <property type="entry name" value="CALCIUM AND INTEGRIN BINDING FAMILY MEMBER 2"/>
    <property type="match status" value="1"/>
</dbReference>
<dbReference type="AlphaFoldDB" id="E2BDG8"/>
<dbReference type="InParanoid" id="E2BDG8"/>
<dbReference type="InterPro" id="IPR002048">
    <property type="entry name" value="EF_hand_dom"/>
</dbReference>
<accession>E2BDG8</accession>
<dbReference type="Pfam" id="PF13499">
    <property type="entry name" value="EF-hand_7"/>
    <property type="match status" value="1"/>
</dbReference>
<dbReference type="KEGG" id="hst:105181596"/>
<proteinExistence type="predicted"/>
<organism evidence="7">
    <name type="scientific">Harpegnathos saltator</name>
    <name type="common">Jerdon's jumping ant</name>
    <dbReference type="NCBI Taxonomy" id="610380"/>
    <lineage>
        <taxon>Eukaryota</taxon>
        <taxon>Metazoa</taxon>
        <taxon>Ecdysozoa</taxon>
        <taxon>Arthropoda</taxon>
        <taxon>Hexapoda</taxon>
        <taxon>Insecta</taxon>
        <taxon>Pterygota</taxon>
        <taxon>Neoptera</taxon>
        <taxon>Endopterygota</taxon>
        <taxon>Hymenoptera</taxon>
        <taxon>Apocrita</taxon>
        <taxon>Aculeata</taxon>
        <taxon>Formicoidea</taxon>
        <taxon>Formicidae</taxon>
        <taxon>Ponerinae</taxon>
        <taxon>Ponerini</taxon>
        <taxon>Harpegnathos</taxon>
    </lineage>
</organism>
<dbReference type="GO" id="GO:0007229">
    <property type="term" value="P:integrin-mediated signaling pathway"/>
    <property type="evidence" value="ECO:0007669"/>
    <property type="project" value="UniProtKB-KW"/>
</dbReference>
<dbReference type="SMART" id="SM00054">
    <property type="entry name" value="EFh"/>
    <property type="match status" value="2"/>
</dbReference>
<name>E2BDG8_HARSA</name>
<keyword evidence="3" id="KW-0106">Calcium</keyword>
<evidence type="ECO:0000259" key="5">
    <source>
        <dbReference type="PROSITE" id="PS50222"/>
    </source>
</evidence>
<dbReference type="CDD" id="cd00051">
    <property type="entry name" value="EFh"/>
    <property type="match status" value="1"/>
</dbReference>
<dbReference type="Gene3D" id="1.10.238.10">
    <property type="entry name" value="EF-hand"/>
    <property type="match status" value="2"/>
</dbReference>
<keyword evidence="7" id="KW-1185">Reference proteome</keyword>
<dbReference type="PROSITE" id="PS00018">
    <property type="entry name" value="EF_HAND_1"/>
    <property type="match status" value="1"/>
</dbReference>
<keyword evidence="4" id="KW-0460">Magnesium</keyword>
<dbReference type="PROSITE" id="PS50222">
    <property type="entry name" value="EF_HAND_2"/>
    <property type="match status" value="1"/>
</dbReference>
<dbReference type="EMBL" id="GL447620">
    <property type="protein sequence ID" value="EFN86280.1"/>
    <property type="molecule type" value="Genomic_DNA"/>
</dbReference>
<dbReference type="GO" id="GO:0000287">
    <property type="term" value="F:magnesium ion binding"/>
    <property type="evidence" value="ECO:0007669"/>
    <property type="project" value="TreeGrafter"/>
</dbReference>
<dbReference type="InterPro" id="IPR018247">
    <property type="entry name" value="EF_Hand_1_Ca_BS"/>
</dbReference>
<dbReference type="STRING" id="610380.E2BDG8"/>
<dbReference type="InterPro" id="IPR051433">
    <property type="entry name" value="CIBP"/>
</dbReference>
<evidence type="ECO:0000256" key="2">
    <source>
        <dbReference type="ARBA" id="ARBA00022737"/>
    </source>
</evidence>
<protein>
    <submittedName>
        <fullName evidence="6">Calcium and integrin-binding protein 1</fullName>
    </submittedName>
</protein>
<keyword evidence="1" id="KW-0479">Metal-binding</keyword>
<evidence type="ECO:0000256" key="3">
    <source>
        <dbReference type="ARBA" id="ARBA00022837"/>
    </source>
</evidence>
<dbReference type="FunFam" id="1.10.238.10:FF:000035">
    <property type="entry name" value="Calcium and integrin-binding family member 2"/>
    <property type="match status" value="1"/>
</dbReference>
<dbReference type="Proteomes" id="UP000008237">
    <property type="component" value="Unassembled WGS sequence"/>
</dbReference>
<dbReference type="PANTHER" id="PTHR45791:SF9">
    <property type="entry name" value="FREQUENIN-1-LIKE PROTEIN"/>
    <property type="match status" value="1"/>
</dbReference>
<evidence type="ECO:0000256" key="1">
    <source>
        <dbReference type="ARBA" id="ARBA00022723"/>
    </source>
</evidence>
<reference evidence="6 7" key="1">
    <citation type="journal article" date="2010" name="Science">
        <title>Genomic comparison of the ants Camponotus floridanus and Harpegnathos saltator.</title>
        <authorList>
            <person name="Bonasio R."/>
            <person name="Zhang G."/>
            <person name="Ye C."/>
            <person name="Mutti N.S."/>
            <person name="Fang X."/>
            <person name="Qin N."/>
            <person name="Donahue G."/>
            <person name="Yang P."/>
            <person name="Li Q."/>
            <person name="Li C."/>
            <person name="Zhang P."/>
            <person name="Huang Z."/>
            <person name="Berger S.L."/>
            <person name="Reinberg D."/>
            <person name="Wang J."/>
            <person name="Liebig J."/>
        </authorList>
    </citation>
    <scope>NUCLEOTIDE SEQUENCE [LARGE SCALE GENOMIC DNA]</scope>
    <source>
        <strain evidence="6 7">R22 G/1</strain>
    </source>
</reference>
<evidence type="ECO:0000256" key="4">
    <source>
        <dbReference type="ARBA" id="ARBA00022842"/>
    </source>
</evidence>
<dbReference type="GO" id="GO:0005509">
    <property type="term" value="F:calcium ion binding"/>
    <property type="evidence" value="ECO:0007669"/>
    <property type="project" value="InterPro"/>
</dbReference>